<evidence type="ECO:0000256" key="2">
    <source>
        <dbReference type="ARBA" id="ARBA00023242"/>
    </source>
</evidence>
<dbReference type="GO" id="GO:0005634">
    <property type="term" value="C:nucleus"/>
    <property type="evidence" value="ECO:0007669"/>
    <property type="project" value="UniProtKB-SubCell"/>
</dbReference>
<reference evidence="4" key="1">
    <citation type="journal article" date="2021" name="Nat. Commun.">
        <title>Genetic determinants of endophytism in the Arabidopsis root mycobiome.</title>
        <authorList>
            <person name="Mesny F."/>
            <person name="Miyauchi S."/>
            <person name="Thiergart T."/>
            <person name="Pickel B."/>
            <person name="Atanasova L."/>
            <person name="Karlsson M."/>
            <person name="Huettel B."/>
            <person name="Barry K.W."/>
            <person name="Haridas S."/>
            <person name="Chen C."/>
            <person name="Bauer D."/>
            <person name="Andreopoulos W."/>
            <person name="Pangilinan J."/>
            <person name="LaButti K."/>
            <person name="Riley R."/>
            <person name="Lipzen A."/>
            <person name="Clum A."/>
            <person name="Drula E."/>
            <person name="Henrissat B."/>
            <person name="Kohler A."/>
            <person name="Grigoriev I.V."/>
            <person name="Martin F.M."/>
            <person name="Hacquard S."/>
        </authorList>
    </citation>
    <scope>NUCLEOTIDE SEQUENCE</scope>
    <source>
        <strain evidence="4">MPI-CAGE-AT-0147</strain>
    </source>
</reference>
<dbReference type="EMBL" id="JAGMUV010000033">
    <property type="protein sequence ID" value="KAH7114065.1"/>
    <property type="molecule type" value="Genomic_DNA"/>
</dbReference>
<name>A0A9P9IC39_9HYPO</name>
<evidence type="ECO:0000313" key="5">
    <source>
        <dbReference type="Proteomes" id="UP000738349"/>
    </source>
</evidence>
<sequence length="604" mass="64342">MNDTNMPNMCAMDGSVGGGSMPMVNSRAVAPKTAPRQLQVNGNNRTLLNTYIYDYFLHYGMFDCACAILNSDSKVNVLKHSRDSSLGNKGGFLGNDLGRGSIDPSLDSNHPEHLPAPNVPNLSPDICFLYEWFCLFWDIFNARTDKGGSSQASHNKPIPNASCSHAQDFPLVPYAPDGTTLKAFYNPGEMGSGDMASGTPGAEASGKSHRTLQECQMQLLSMEQQKKKEFIMTRQDASGLPRNDEAPGGRAPGATEGPAGPNARPFQGVPLQRARPEASSNAAHQMERGSRRMSSTGMGSHLPEISHSQGSPNSINFIANQMGPTLAPHVFNAGVNSMEGNMDAPQMGCGMQPPSSYLGQQFNGQINRQQVVAIQGQRHQQQQTGQSGHLMQWQGDPNGNPMPQATEDHIQGPSRRRSMPPPSAPSKANYNAKSRNTSSSPQTTKAALPTPSRSIKAAPKKKQTKNVKSKKSNSNLNSGTTPAAETAPRPGRPVNPASLAKLGENAGPAQVVPARQSAAPPPIAPTPIAPRPRVDPTQNLSNRVTDMAQDFDSMDVANFPTSGDVLNNFDFDSFILDSAEETGGFNFNTAPLDMGAGAGEIGAD</sequence>
<feature type="region of interest" description="Disordered" evidence="3">
    <location>
        <begin position="236"/>
        <end position="299"/>
    </location>
</feature>
<dbReference type="AlphaFoldDB" id="A0A9P9IC39"/>
<evidence type="ECO:0000256" key="1">
    <source>
        <dbReference type="ARBA" id="ARBA00004123"/>
    </source>
</evidence>
<accession>A0A9P9IC39</accession>
<evidence type="ECO:0000313" key="4">
    <source>
        <dbReference type="EMBL" id="KAH7114065.1"/>
    </source>
</evidence>
<dbReference type="OrthoDB" id="5600002at2759"/>
<feature type="compositionally biased region" description="Low complexity" evidence="3">
    <location>
        <begin position="373"/>
        <end position="392"/>
    </location>
</feature>
<evidence type="ECO:0008006" key="6">
    <source>
        <dbReference type="Google" id="ProtNLM"/>
    </source>
</evidence>
<feature type="compositionally biased region" description="Polar residues" evidence="3">
    <location>
        <begin position="428"/>
        <end position="445"/>
    </location>
</feature>
<dbReference type="GO" id="GO:0045944">
    <property type="term" value="P:positive regulation of transcription by RNA polymerase II"/>
    <property type="evidence" value="ECO:0007669"/>
    <property type="project" value="TreeGrafter"/>
</dbReference>
<dbReference type="Proteomes" id="UP000738349">
    <property type="component" value="Unassembled WGS sequence"/>
</dbReference>
<organism evidence="4 5">
    <name type="scientific">Dactylonectria macrodidyma</name>
    <dbReference type="NCBI Taxonomy" id="307937"/>
    <lineage>
        <taxon>Eukaryota</taxon>
        <taxon>Fungi</taxon>
        <taxon>Dikarya</taxon>
        <taxon>Ascomycota</taxon>
        <taxon>Pezizomycotina</taxon>
        <taxon>Sordariomycetes</taxon>
        <taxon>Hypocreomycetidae</taxon>
        <taxon>Hypocreales</taxon>
        <taxon>Nectriaceae</taxon>
        <taxon>Dactylonectria</taxon>
    </lineage>
</organism>
<gene>
    <name evidence="4" type="ORF">EDB81DRAFT_702709</name>
</gene>
<feature type="region of interest" description="Disordered" evidence="3">
    <location>
        <begin position="191"/>
        <end position="210"/>
    </location>
</feature>
<comment type="subcellular location">
    <subcellularLocation>
        <location evidence="1">Nucleus</location>
    </subcellularLocation>
</comment>
<evidence type="ECO:0000256" key="3">
    <source>
        <dbReference type="SAM" id="MobiDB-lite"/>
    </source>
</evidence>
<comment type="caution">
    <text evidence="4">The sequence shown here is derived from an EMBL/GenBank/DDBJ whole genome shotgun (WGS) entry which is preliminary data.</text>
</comment>
<dbReference type="PANTHER" id="PTHR12610">
    <property type="entry name" value="SINGLE STRANDED DNA BINDING PROTEIN"/>
    <property type="match status" value="1"/>
</dbReference>
<feature type="compositionally biased region" description="Basic residues" evidence="3">
    <location>
        <begin position="458"/>
        <end position="471"/>
    </location>
</feature>
<keyword evidence="2" id="KW-0539">Nucleus</keyword>
<protein>
    <recommendedName>
        <fullName evidence="6">LisH domain-containing protein</fullName>
    </recommendedName>
</protein>
<feature type="region of interest" description="Disordered" evidence="3">
    <location>
        <begin position="373"/>
        <end position="537"/>
    </location>
</feature>
<feature type="compositionally biased region" description="Pro residues" evidence="3">
    <location>
        <begin position="519"/>
        <end position="530"/>
    </location>
</feature>
<proteinExistence type="predicted"/>
<keyword evidence="5" id="KW-1185">Reference proteome</keyword>
<dbReference type="PANTHER" id="PTHR12610:SF12">
    <property type="entry name" value="SEQUENCE-SPECIFIC SINGLE-STRANDED DNA-BINDING PROTEIN, ISOFORM D"/>
    <property type="match status" value="1"/>
</dbReference>